<dbReference type="AlphaFoldDB" id="A0AA41UH97"/>
<evidence type="ECO:0008006" key="3">
    <source>
        <dbReference type="Google" id="ProtNLM"/>
    </source>
</evidence>
<keyword evidence="2" id="KW-1185">Reference proteome</keyword>
<evidence type="ECO:0000313" key="2">
    <source>
        <dbReference type="Proteomes" id="UP001165427"/>
    </source>
</evidence>
<comment type="caution">
    <text evidence="1">The sequence shown here is derived from an EMBL/GenBank/DDBJ whole genome shotgun (WGS) entry which is preliminary data.</text>
</comment>
<dbReference type="RefSeq" id="WP_246902651.1">
    <property type="nucleotide sequence ID" value="NZ_JALJRB010000002.1"/>
</dbReference>
<name>A0AA41UH97_9BACT</name>
<dbReference type="Proteomes" id="UP001165427">
    <property type="component" value="Unassembled WGS sequence"/>
</dbReference>
<gene>
    <name evidence="1" type="ORF">MRX98_02245</name>
</gene>
<accession>A0AA41UH97</accession>
<reference evidence="1" key="1">
    <citation type="submission" date="2022-04" db="EMBL/GenBank/DDBJ databases">
        <title>Desulfatitalea alkaliphila sp. nov., a novel anaerobic sulfate-reducing bacterium isolated from terrestrial mud volcano, Taman Peninsula, Russia.</title>
        <authorList>
            <person name="Khomyakova M.A."/>
            <person name="Merkel A.Y."/>
            <person name="Slobodkin A.I."/>
        </authorList>
    </citation>
    <scope>NUCLEOTIDE SEQUENCE</scope>
    <source>
        <strain evidence="1">M08but</strain>
    </source>
</reference>
<evidence type="ECO:0000313" key="1">
    <source>
        <dbReference type="EMBL" id="MCJ8499380.1"/>
    </source>
</evidence>
<protein>
    <recommendedName>
        <fullName evidence="3">ABC transport system substrate-binding protein</fullName>
    </recommendedName>
</protein>
<organism evidence="1 2">
    <name type="scientific">Desulfatitalea alkaliphila</name>
    <dbReference type="NCBI Taxonomy" id="2929485"/>
    <lineage>
        <taxon>Bacteria</taxon>
        <taxon>Pseudomonadati</taxon>
        <taxon>Thermodesulfobacteriota</taxon>
        <taxon>Desulfobacteria</taxon>
        <taxon>Desulfobacterales</taxon>
        <taxon>Desulfosarcinaceae</taxon>
        <taxon>Desulfatitalea</taxon>
    </lineage>
</organism>
<dbReference type="InterPro" id="IPR007487">
    <property type="entry name" value="ABC_transpt-TYRBP-like"/>
</dbReference>
<sequence>MTKQRRYAMAASSGRTAALRRPVRILLSLPALLLLIPVIVAGATAVPPEAARISVVVSSNLKPYMETLQGLEAGLQAAAAATPTVHFLDPLNDPSHTLLAGILQKQDPDLLISVGPEAMAFCWNAFADQPPPMVYSMVLHPHRVVPEAPSLCGISLSLAPDLQLRHFQHAFPRLERLGLIFDPAHNEPFAVAAATAAERLGITLVPLAVRQRQEIPSVLDRHWHDIEALWVIPDATVISESLVHFIIKRALTHGVPVFGYNQFFADSGAALALVCDYEAIGRQAAEAATALLQGRPCPATHPAHEVVLNERVLQALGMTASPPPDRPGEAP</sequence>
<dbReference type="PANTHER" id="PTHR35271">
    <property type="entry name" value="ABC TRANSPORTER, SUBSTRATE-BINDING LIPOPROTEIN-RELATED"/>
    <property type="match status" value="1"/>
</dbReference>
<dbReference type="Pfam" id="PF04392">
    <property type="entry name" value="ABC_sub_bind"/>
    <property type="match status" value="1"/>
</dbReference>
<proteinExistence type="predicted"/>
<dbReference type="EMBL" id="JALJRB010000002">
    <property type="protein sequence ID" value="MCJ8499380.1"/>
    <property type="molecule type" value="Genomic_DNA"/>
</dbReference>
<dbReference type="PANTHER" id="PTHR35271:SF1">
    <property type="entry name" value="ABC TRANSPORTER, SUBSTRATE-BINDING LIPOPROTEIN"/>
    <property type="match status" value="1"/>
</dbReference>
<dbReference type="Gene3D" id="3.40.50.2300">
    <property type="match status" value="1"/>
</dbReference>